<gene>
    <name evidence="1" type="ORF">RchiOBHm_Chr3g0462581</name>
</gene>
<dbReference type="Gramene" id="PRQ42893">
    <property type="protein sequence ID" value="PRQ42893"/>
    <property type="gene ID" value="RchiOBHm_Chr3g0462581"/>
</dbReference>
<dbReference type="EMBL" id="PDCK01000041">
    <property type="protein sequence ID" value="PRQ42893.1"/>
    <property type="molecule type" value="Genomic_DNA"/>
</dbReference>
<protein>
    <submittedName>
        <fullName evidence="1">Uncharacterized protein</fullName>
    </submittedName>
</protein>
<organism evidence="1 2">
    <name type="scientific">Rosa chinensis</name>
    <name type="common">China rose</name>
    <dbReference type="NCBI Taxonomy" id="74649"/>
    <lineage>
        <taxon>Eukaryota</taxon>
        <taxon>Viridiplantae</taxon>
        <taxon>Streptophyta</taxon>
        <taxon>Embryophyta</taxon>
        <taxon>Tracheophyta</taxon>
        <taxon>Spermatophyta</taxon>
        <taxon>Magnoliopsida</taxon>
        <taxon>eudicotyledons</taxon>
        <taxon>Gunneridae</taxon>
        <taxon>Pentapetalae</taxon>
        <taxon>rosids</taxon>
        <taxon>fabids</taxon>
        <taxon>Rosales</taxon>
        <taxon>Rosaceae</taxon>
        <taxon>Rosoideae</taxon>
        <taxon>Rosoideae incertae sedis</taxon>
        <taxon>Rosa</taxon>
    </lineage>
</organism>
<dbReference type="Proteomes" id="UP000238479">
    <property type="component" value="Chromosome 3"/>
</dbReference>
<dbReference type="AlphaFoldDB" id="A0A2P6R8Y0"/>
<accession>A0A2P6R8Y0</accession>
<name>A0A2P6R8Y0_ROSCH</name>
<dbReference type="STRING" id="74649.A0A2P6R8Y0"/>
<sequence length="80" mass="8699">MLASAKNCKGLKKLSCGSYTFGAKGMNAVLENCLALEELSVKRLRGIWVGRVCGGAHWAGHFCFVAQDNLPERALQWTVS</sequence>
<evidence type="ECO:0000313" key="2">
    <source>
        <dbReference type="Proteomes" id="UP000238479"/>
    </source>
</evidence>
<reference evidence="1 2" key="1">
    <citation type="journal article" date="2018" name="Nat. Genet.">
        <title>The Rosa genome provides new insights in the design of modern roses.</title>
        <authorList>
            <person name="Bendahmane M."/>
        </authorList>
    </citation>
    <scope>NUCLEOTIDE SEQUENCE [LARGE SCALE GENOMIC DNA]</scope>
    <source>
        <strain evidence="2">cv. Old Blush</strain>
    </source>
</reference>
<proteinExistence type="predicted"/>
<keyword evidence="2" id="KW-1185">Reference proteome</keyword>
<comment type="caution">
    <text evidence="1">The sequence shown here is derived from an EMBL/GenBank/DDBJ whole genome shotgun (WGS) entry which is preliminary data.</text>
</comment>
<evidence type="ECO:0000313" key="1">
    <source>
        <dbReference type="EMBL" id="PRQ42893.1"/>
    </source>
</evidence>